<dbReference type="EMBL" id="JANPWB010000006">
    <property type="protein sequence ID" value="KAJ1180811.1"/>
    <property type="molecule type" value="Genomic_DNA"/>
</dbReference>
<evidence type="ECO:0000313" key="2">
    <source>
        <dbReference type="EMBL" id="KAJ1180811.1"/>
    </source>
</evidence>
<reference evidence="2" key="1">
    <citation type="journal article" date="2022" name="bioRxiv">
        <title>Sequencing and chromosome-scale assembly of the giantPleurodeles waltlgenome.</title>
        <authorList>
            <person name="Brown T."/>
            <person name="Elewa A."/>
            <person name="Iarovenko S."/>
            <person name="Subramanian E."/>
            <person name="Araus A.J."/>
            <person name="Petzold A."/>
            <person name="Susuki M."/>
            <person name="Suzuki K.-i.T."/>
            <person name="Hayashi T."/>
            <person name="Toyoda A."/>
            <person name="Oliveira C."/>
            <person name="Osipova E."/>
            <person name="Leigh N.D."/>
            <person name="Simon A."/>
            <person name="Yun M.H."/>
        </authorList>
    </citation>
    <scope>NUCLEOTIDE SEQUENCE</scope>
    <source>
        <strain evidence="2">20211129_DDA</strain>
        <tissue evidence="2">Liver</tissue>
    </source>
</reference>
<evidence type="ECO:0000256" key="1">
    <source>
        <dbReference type="SAM" id="MobiDB-lite"/>
    </source>
</evidence>
<gene>
    <name evidence="2" type="ORF">NDU88_006027</name>
</gene>
<feature type="region of interest" description="Disordered" evidence="1">
    <location>
        <begin position="87"/>
        <end position="145"/>
    </location>
</feature>
<name>A0AAV7TWJ7_PLEWA</name>
<comment type="caution">
    <text evidence="2">The sequence shown here is derived from an EMBL/GenBank/DDBJ whole genome shotgun (WGS) entry which is preliminary data.</text>
</comment>
<dbReference type="AlphaFoldDB" id="A0AAV7TWJ7"/>
<accession>A0AAV7TWJ7</accession>
<protein>
    <submittedName>
        <fullName evidence="2">Uncharacterized protein</fullName>
    </submittedName>
</protein>
<sequence length="240" mass="25968">MGLSAAHLIRAWLSGGSGRGPGAAGERVNCLSLRSLDGYSGVCLQGSISMAASGKKSAKRSRTETVLEALRLRMDAIDQAIASLKSQPPEVPMKQVERPRRAGGPPRQAFPRVLKRANGQGKHKGNPFGPALSNQDIRGQGAENQDPSYVSVVPVDLTLSQDAPSTVTVQPVTENALVLPRGWQGGLEPQLQVVLARWQKKAAKIKDYFCNFPYLWYTKNKYNGCSDRTFAFGLAQHLKG</sequence>
<keyword evidence="3" id="KW-1185">Reference proteome</keyword>
<feature type="compositionally biased region" description="Polar residues" evidence="1">
    <location>
        <begin position="132"/>
        <end position="145"/>
    </location>
</feature>
<proteinExistence type="predicted"/>
<feature type="compositionally biased region" description="Low complexity" evidence="1">
    <location>
        <begin position="102"/>
        <end position="112"/>
    </location>
</feature>
<dbReference type="Proteomes" id="UP001066276">
    <property type="component" value="Chromosome 3_2"/>
</dbReference>
<evidence type="ECO:0000313" key="3">
    <source>
        <dbReference type="Proteomes" id="UP001066276"/>
    </source>
</evidence>
<organism evidence="2 3">
    <name type="scientific">Pleurodeles waltl</name>
    <name type="common">Iberian ribbed newt</name>
    <dbReference type="NCBI Taxonomy" id="8319"/>
    <lineage>
        <taxon>Eukaryota</taxon>
        <taxon>Metazoa</taxon>
        <taxon>Chordata</taxon>
        <taxon>Craniata</taxon>
        <taxon>Vertebrata</taxon>
        <taxon>Euteleostomi</taxon>
        <taxon>Amphibia</taxon>
        <taxon>Batrachia</taxon>
        <taxon>Caudata</taxon>
        <taxon>Salamandroidea</taxon>
        <taxon>Salamandridae</taxon>
        <taxon>Pleurodelinae</taxon>
        <taxon>Pleurodeles</taxon>
    </lineage>
</organism>